<protein>
    <recommendedName>
        <fullName evidence="3">DUF4178 domain-containing protein</fullName>
    </recommendedName>
</protein>
<dbReference type="Proteomes" id="UP001319200">
    <property type="component" value="Unassembled WGS sequence"/>
</dbReference>
<dbReference type="AlphaFoldDB" id="A0AAP2DIR8"/>
<evidence type="ECO:0008006" key="3">
    <source>
        <dbReference type="Google" id="ProtNLM"/>
    </source>
</evidence>
<name>A0AAP2DIR8_9BACT</name>
<evidence type="ECO:0000313" key="1">
    <source>
        <dbReference type="EMBL" id="MBT1696945.1"/>
    </source>
</evidence>
<evidence type="ECO:0000313" key="2">
    <source>
        <dbReference type="Proteomes" id="UP001319200"/>
    </source>
</evidence>
<dbReference type="RefSeq" id="WP_254162541.1">
    <property type="nucleotide sequence ID" value="NZ_JAHESF010000007.1"/>
</dbReference>
<accession>A0AAP2DIR8</accession>
<comment type="caution">
    <text evidence="1">The sequence shown here is derived from an EMBL/GenBank/DDBJ whole genome shotgun (WGS) entry which is preliminary data.</text>
</comment>
<gene>
    <name evidence="1" type="ORF">KK083_08680</name>
</gene>
<dbReference type="EMBL" id="JAHESF010000007">
    <property type="protein sequence ID" value="MBT1696945.1"/>
    <property type="molecule type" value="Genomic_DNA"/>
</dbReference>
<reference evidence="1 2" key="1">
    <citation type="submission" date="2021-05" db="EMBL/GenBank/DDBJ databases">
        <title>A Polyphasic approach of four new species of the genus Ohtaekwangia: Ohtaekwangia histidinii sp. nov., Ohtaekwangia cretensis sp. nov., Ohtaekwangia indiensis sp. nov., Ohtaekwangia reichenbachii sp. nov. from diverse environment.</title>
        <authorList>
            <person name="Octaviana S."/>
        </authorList>
    </citation>
    <scope>NUCLEOTIDE SEQUENCE [LARGE SCALE GENOMIC DNA]</scope>
    <source>
        <strain evidence="1 2">PWU4</strain>
    </source>
</reference>
<keyword evidence="2" id="KW-1185">Reference proteome</keyword>
<proteinExistence type="predicted"/>
<sequence length="210" mass="23757">MADKIFNCPGCGAFNTAVLENTTLLVCKNCCGIVFENVDSGIKPVPARVPADWSFVQLNTTGEYDGNTFTVVGRVRLQLRNDYKNFWCCVLKNGKSLWMMESFASFAVFIPDWIAYNKGISHLHADASIRVRNLNLRGEYVEKCESVSYEGEIAHWKLFSPGFFFVQASRSEDDTAAFVVEKGEIECMLGKKVDVQKLNLKNIIAWNEWK</sequence>
<organism evidence="1 2">
    <name type="scientific">Chryseosolibacter histidini</name>
    <dbReference type="NCBI Taxonomy" id="2782349"/>
    <lineage>
        <taxon>Bacteria</taxon>
        <taxon>Pseudomonadati</taxon>
        <taxon>Bacteroidota</taxon>
        <taxon>Cytophagia</taxon>
        <taxon>Cytophagales</taxon>
        <taxon>Chryseotaleaceae</taxon>
        <taxon>Chryseosolibacter</taxon>
    </lineage>
</organism>